<dbReference type="InterPro" id="IPR011664">
    <property type="entry name" value="Abi_system_AbiD/AbiF-like"/>
</dbReference>
<protein>
    <submittedName>
        <fullName evidence="1">Abi-like protein</fullName>
    </submittedName>
</protein>
<proteinExistence type="predicted"/>
<dbReference type="AlphaFoldDB" id="A0A1I5TBN9"/>
<gene>
    <name evidence="1" type="ORF">SAMN05216234_14217</name>
</gene>
<keyword evidence="2" id="KW-1185">Reference proteome</keyword>
<sequence>MDRFNFSKIESFFSKERLNTYQRILRTTNTHLILKHYIWNINLSKSLYISLQNLEVSLRNSIHNNLSKYYAKKIDDYNALRKSIDHNFTLVKHDAWFDLPGLLEEREIYKIKQTTSNLLKHYKEITTGKIVAELNFGFWSRLFASDYEIKIWHRCIKEIFPNMPRSIRTRKILSKRMNKFRKLRNRIFHHEPIFHIENLLEVHNEIIETIGWINKDVQKFTLFFDDFKAIYSYGKDLIELRLMNRDFTYHKFIEIIINEEQQNNINLKVSNKEINITVKNT</sequence>
<name>A0A1I5TBN9_9BACT</name>
<dbReference type="OrthoDB" id="9813050at2"/>
<organism evidence="1 2">
    <name type="scientific">Hydrogenimonas thermophila</name>
    <dbReference type="NCBI Taxonomy" id="223786"/>
    <lineage>
        <taxon>Bacteria</taxon>
        <taxon>Pseudomonadati</taxon>
        <taxon>Campylobacterota</taxon>
        <taxon>Epsilonproteobacteria</taxon>
        <taxon>Campylobacterales</taxon>
        <taxon>Hydrogenimonadaceae</taxon>
        <taxon>Hydrogenimonas</taxon>
    </lineage>
</organism>
<dbReference type="Proteomes" id="UP000199227">
    <property type="component" value="Unassembled WGS sequence"/>
</dbReference>
<evidence type="ECO:0000313" key="1">
    <source>
        <dbReference type="EMBL" id="SFP80465.1"/>
    </source>
</evidence>
<accession>A0A1I5TBN9</accession>
<dbReference type="EMBL" id="FOXB01000042">
    <property type="protein sequence ID" value="SFP80465.1"/>
    <property type="molecule type" value="Genomic_DNA"/>
</dbReference>
<reference evidence="1 2" key="1">
    <citation type="submission" date="2016-10" db="EMBL/GenBank/DDBJ databases">
        <authorList>
            <person name="de Groot N.N."/>
        </authorList>
    </citation>
    <scope>NUCLEOTIDE SEQUENCE [LARGE SCALE GENOMIC DNA]</scope>
    <source>
        <strain evidence="1 2">EP1-55-1</strain>
    </source>
</reference>
<dbReference type="Pfam" id="PF07751">
    <property type="entry name" value="Abi_2"/>
    <property type="match status" value="1"/>
</dbReference>
<evidence type="ECO:0000313" key="2">
    <source>
        <dbReference type="Proteomes" id="UP000199227"/>
    </source>
</evidence>
<dbReference type="RefSeq" id="WP_092913739.1">
    <property type="nucleotide sequence ID" value="NZ_FOXB01000042.1"/>
</dbReference>
<dbReference type="STRING" id="223786.SAMN05216234_14217"/>